<dbReference type="AlphaFoldDB" id="A0A5M8PTC0"/>
<organism evidence="2 3">
    <name type="scientific">Lasallia pustulata</name>
    <dbReference type="NCBI Taxonomy" id="136370"/>
    <lineage>
        <taxon>Eukaryota</taxon>
        <taxon>Fungi</taxon>
        <taxon>Dikarya</taxon>
        <taxon>Ascomycota</taxon>
        <taxon>Pezizomycotina</taxon>
        <taxon>Lecanoromycetes</taxon>
        <taxon>OSLEUM clade</taxon>
        <taxon>Umbilicariomycetidae</taxon>
        <taxon>Umbilicariales</taxon>
        <taxon>Umbilicariaceae</taxon>
        <taxon>Lasallia</taxon>
    </lineage>
</organism>
<gene>
    <name evidence="2" type="ORF">FRX48_04404</name>
</gene>
<accession>A0A5M8PTC0</accession>
<name>A0A5M8PTC0_9LECA</name>
<proteinExistence type="predicted"/>
<comment type="caution">
    <text evidence="2">The sequence shown here is derived from an EMBL/GenBank/DDBJ whole genome shotgun (WGS) entry which is preliminary data.</text>
</comment>
<dbReference type="Proteomes" id="UP000324767">
    <property type="component" value="Unassembled WGS sequence"/>
</dbReference>
<sequence>MNGSRPFASPVRHAAASSPSPREPSKSDVLASSLMGSSEVALTPTSLEIQARRSANRGSLPIFFAAVSISPLQTREPDLFSPSLAGVPGAIRRSPPA</sequence>
<evidence type="ECO:0000256" key="1">
    <source>
        <dbReference type="SAM" id="MobiDB-lite"/>
    </source>
</evidence>
<reference evidence="2 3" key="1">
    <citation type="submission" date="2019-09" db="EMBL/GenBank/DDBJ databases">
        <title>The hologenome of the rock-dwelling lichen Lasallia pustulata.</title>
        <authorList>
            <person name="Greshake Tzovaras B."/>
            <person name="Segers F."/>
            <person name="Bicker A."/>
            <person name="Dal Grande F."/>
            <person name="Otte J."/>
            <person name="Hankeln T."/>
            <person name="Schmitt I."/>
            <person name="Ebersberger I."/>
        </authorList>
    </citation>
    <scope>NUCLEOTIDE SEQUENCE [LARGE SCALE GENOMIC DNA]</scope>
    <source>
        <strain evidence="2">A1-1</strain>
    </source>
</reference>
<dbReference type="EMBL" id="VXIT01000006">
    <property type="protein sequence ID" value="KAA6412252.1"/>
    <property type="molecule type" value="Genomic_DNA"/>
</dbReference>
<feature type="compositionally biased region" description="Low complexity" evidence="1">
    <location>
        <begin position="8"/>
        <end position="20"/>
    </location>
</feature>
<protein>
    <submittedName>
        <fullName evidence="2">Uncharacterized protein</fullName>
    </submittedName>
</protein>
<feature type="region of interest" description="Disordered" evidence="1">
    <location>
        <begin position="1"/>
        <end position="32"/>
    </location>
</feature>
<evidence type="ECO:0000313" key="2">
    <source>
        <dbReference type="EMBL" id="KAA6412252.1"/>
    </source>
</evidence>
<evidence type="ECO:0000313" key="3">
    <source>
        <dbReference type="Proteomes" id="UP000324767"/>
    </source>
</evidence>